<evidence type="ECO:0000313" key="2">
    <source>
        <dbReference type="Proteomes" id="UP000235589"/>
    </source>
</evidence>
<dbReference type="GeneID" id="98061603"/>
<name>A0A2K9NZA4_9FIRM</name>
<gene>
    <name evidence="1" type="ORF">B9O19_00170</name>
</gene>
<dbReference type="RefSeq" id="WP_102364679.1">
    <property type="nucleotide sequence ID" value="NZ_CP020991.1"/>
</dbReference>
<evidence type="ECO:0000313" key="1">
    <source>
        <dbReference type="EMBL" id="AUO18354.1"/>
    </source>
</evidence>
<dbReference type="EMBL" id="CP020991">
    <property type="protein sequence ID" value="AUO18354.1"/>
    <property type="molecule type" value="Genomic_DNA"/>
</dbReference>
<dbReference type="KEGG" id="mpec:B9O19_00170"/>
<dbReference type="Proteomes" id="UP000235589">
    <property type="component" value="Chromosome"/>
</dbReference>
<dbReference type="AlphaFoldDB" id="A0A2K9NZA4"/>
<keyword evidence="2" id="KW-1185">Reference proteome</keyword>
<organism evidence="1 2">
    <name type="scientific">Monoglobus pectinilyticus</name>
    <dbReference type="NCBI Taxonomy" id="1981510"/>
    <lineage>
        <taxon>Bacteria</taxon>
        <taxon>Bacillati</taxon>
        <taxon>Bacillota</taxon>
        <taxon>Clostridia</taxon>
        <taxon>Monoglobales</taxon>
        <taxon>Monoglobaceae</taxon>
        <taxon>Monoglobus</taxon>
    </lineage>
</organism>
<dbReference type="OrthoDB" id="9876381at2"/>
<protein>
    <submittedName>
        <fullName evidence="1">Uncharacterized protein</fullName>
    </submittedName>
</protein>
<sequence>MSRVYTSYSEEEFALISNECEQYGMTPSAFQKYCVLLYLGQNAEEIKKIDIEEMKQIMNQELNNKKVGDKFIVSALLPPEKWSNLNRSQKITLSLYLKNIIENCSDRFRVCDILHNNIKQYERY</sequence>
<reference evidence="1 2" key="1">
    <citation type="submission" date="2017-04" db="EMBL/GenBank/DDBJ databases">
        <title>Monoglobus pectinilyticus 14 draft genome.</title>
        <authorList>
            <person name="Kim C."/>
            <person name="Rosendale D.I."/>
            <person name="Kelly W.J."/>
            <person name="Tannock G.W."/>
            <person name="Patchett M.L."/>
            <person name="Jordens J.Z."/>
        </authorList>
    </citation>
    <scope>NUCLEOTIDE SEQUENCE [LARGE SCALE GENOMIC DNA]</scope>
    <source>
        <strain evidence="1 2">14</strain>
    </source>
</reference>
<proteinExistence type="predicted"/>
<accession>A0A2K9NZA4</accession>